<feature type="region of interest" description="Disordered" evidence="4">
    <location>
        <begin position="500"/>
        <end position="524"/>
    </location>
</feature>
<keyword evidence="1" id="KW-0677">Repeat</keyword>
<dbReference type="PANTHER" id="PTHR24198:SF165">
    <property type="entry name" value="ANKYRIN REPEAT-CONTAINING PROTEIN-RELATED"/>
    <property type="match status" value="1"/>
</dbReference>
<name>A0AAV1UIY9_9STRA</name>
<organism evidence="5 6">
    <name type="scientific">Peronospora matthiolae</name>
    <dbReference type="NCBI Taxonomy" id="2874970"/>
    <lineage>
        <taxon>Eukaryota</taxon>
        <taxon>Sar</taxon>
        <taxon>Stramenopiles</taxon>
        <taxon>Oomycota</taxon>
        <taxon>Peronosporomycetes</taxon>
        <taxon>Peronosporales</taxon>
        <taxon>Peronosporaceae</taxon>
        <taxon>Peronospora</taxon>
    </lineage>
</organism>
<dbReference type="EMBL" id="CAKLBY020000193">
    <property type="protein sequence ID" value="CAK7933238.1"/>
    <property type="molecule type" value="Genomic_DNA"/>
</dbReference>
<gene>
    <name evidence="5" type="ORF">PM001_LOCUS18388</name>
</gene>
<dbReference type="InterPro" id="IPR002110">
    <property type="entry name" value="Ankyrin_rpt"/>
</dbReference>
<dbReference type="PROSITE" id="PS50088">
    <property type="entry name" value="ANK_REPEAT"/>
    <property type="match status" value="2"/>
</dbReference>
<keyword evidence="2 3" id="KW-0040">ANK repeat</keyword>
<evidence type="ECO:0000313" key="5">
    <source>
        <dbReference type="EMBL" id="CAK7933238.1"/>
    </source>
</evidence>
<feature type="repeat" description="ANK" evidence="3">
    <location>
        <begin position="258"/>
        <end position="290"/>
    </location>
</feature>
<proteinExistence type="predicted"/>
<evidence type="ECO:0000256" key="1">
    <source>
        <dbReference type="ARBA" id="ARBA00022737"/>
    </source>
</evidence>
<sequence>MSFERPLQHHQPIKWHVAICQPVEFIHEQSQKQPSGDRQSVSRLKSRYKFKYKSVGPWQQLNVSMAKAQAFAHRVVEFAGYAQCVKFFLEKDIEFDRPNDSGWTVLMSVCACGHDDLVGLCMDRTTALDCATTTNRTTVLHLSAMSKNTQVIEALAATPERKQKLQKIMDQANVHGDTALMMACVAKNVRAVELLLEMGASVSIVNSSGLTALMCAARVGNDPRSGAANVEKRMEQSARIVDILLAHKADANVVEKVEGNTALHLAVRSTNSSAVESLLANARDLDIAVRNKAKDTALDLCKRMSGPASVQMEVLLSEKWTQHEKAAAERSAEMEQELLCLALADAAGESTAVVQSRRKKNKTKAKSFTSILSSVSATAQELEDCPSRVMRESPPLETASKETALQLHSARVDESFGDDDGTWQCVATKKSRRKETVNGKTEATPPMHQSKSRPHNSIPTDLTSTKNLQTFLEFTTVPVEQASSDHTGVPVITSTVEKASLASQPASRTTKASTAASEDASQESTSTISYEMMNRSFHRTFPVAAELEINVEKFLIASSISDHELEPNGSLSISQVEALQESHWQAYHYLNEKKIELTRVLEAQRVEAQFALQHELMQWR</sequence>
<dbReference type="SUPFAM" id="SSF48403">
    <property type="entry name" value="Ankyrin repeat"/>
    <property type="match status" value="1"/>
</dbReference>
<protein>
    <submittedName>
        <fullName evidence="5">Uncharacterized protein</fullName>
    </submittedName>
</protein>
<dbReference type="GO" id="GO:0005737">
    <property type="term" value="C:cytoplasm"/>
    <property type="evidence" value="ECO:0007669"/>
    <property type="project" value="TreeGrafter"/>
</dbReference>
<dbReference type="PROSITE" id="PS50297">
    <property type="entry name" value="ANK_REP_REGION"/>
    <property type="match status" value="2"/>
</dbReference>
<feature type="compositionally biased region" description="Low complexity" evidence="4">
    <location>
        <begin position="506"/>
        <end position="517"/>
    </location>
</feature>
<evidence type="ECO:0000256" key="4">
    <source>
        <dbReference type="SAM" id="MobiDB-lite"/>
    </source>
</evidence>
<accession>A0AAV1UIY9</accession>
<dbReference type="PANTHER" id="PTHR24198">
    <property type="entry name" value="ANKYRIN REPEAT AND PROTEIN KINASE DOMAIN-CONTAINING PROTEIN"/>
    <property type="match status" value="1"/>
</dbReference>
<evidence type="ECO:0000313" key="6">
    <source>
        <dbReference type="Proteomes" id="UP001162060"/>
    </source>
</evidence>
<dbReference type="InterPro" id="IPR036770">
    <property type="entry name" value="Ankyrin_rpt-contain_sf"/>
</dbReference>
<dbReference type="AlphaFoldDB" id="A0AAV1UIY9"/>
<dbReference type="Gene3D" id="1.25.40.20">
    <property type="entry name" value="Ankyrin repeat-containing domain"/>
    <property type="match status" value="3"/>
</dbReference>
<comment type="caution">
    <text evidence="5">The sequence shown here is derived from an EMBL/GenBank/DDBJ whole genome shotgun (WGS) entry which is preliminary data.</text>
</comment>
<evidence type="ECO:0000256" key="2">
    <source>
        <dbReference type="ARBA" id="ARBA00023043"/>
    </source>
</evidence>
<reference evidence="5" key="1">
    <citation type="submission" date="2024-01" db="EMBL/GenBank/DDBJ databases">
        <authorList>
            <person name="Webb A."/>
        </authorList>
    </citation>
    <scope>NUCLEOTIDE SEQUENCE</scope>
    <source>
        <strain evidence="5">Pm1</strain>
    </source>
</reference>
<feature type="region of interest" description="Disordered" evidence="4">
    <location>
        <begin position="429"/>
        <end position="460"/>
    </location>
</feature>
<evidence type="ECO:0000256" key="3">
    <source>
        <dbReference type="PROSITE-ProRule" id="PRU00023"/>
    </source>
</evidence>
<feature type="repeat" description="ANK" evidence="3">
    <location>
        <begin position="175"/>
        <end position="207"/>
    </location>
</feature>
<dbReference type="Proteomes" id="UP001162060">
    <property type="component" value="Unassembled WGS sequence"/>
</dbReference>
<dbReference type="Pfam" id="PF12796">
    <property type="entry name" value="Ank_2"/>
    <property type="match status" value="3"/>
</dbReference>
<dbReference type="SMART" id="SM00248">
    <property type="entry name" value="ANK"/>
    <property type="match status" value="5"/>
</dbReference>